<evidence type="ECO:0000256" key="1">
    <source>
        <dbReference type="SAM" id="MobiDB-lite"/>
    </source>
</evidence>
<evidence type="ECO:0000313" key="2">
    <source>
        <dbReference type="EMBL" id="KAF5832313.1"/>
    </source>
</evidence>
<comment type="caution">
    <text evidence="2">The sequence shown here is derived from an EMBL/GenBank/DDBJ whole genome shotgun (WGS) entry which is preliminary data.</text>
</comment>
<keyword evidence="3" id="KW-1185">Reference proteome</keyword>
<protein>
    <submittedName>
        <fullName evidence="2">Uncharacterized protein</fullName>
    </submittedName>
</protein>
<dbReference type="EMBL" id="MU069882">
    <property type="protein sequence ID" value="KAF5832313.1"/>
    <property type="molecule type" value="Genomic_DNA"/>
</dbReference>
<feature type="compositionally biased region" description="Low complexity" evidence="1">
    <location>
        <begin position="167"/>
        <end position="219"/>
    </location>
</feature>
<name>A0ABQ7GCI9_DUNSA</name>
<sequence>MGGWHWLITAQVVHANAWVGACKYMQRGGDKDVAMLSIVLVTAQEVHLWMHASMLVGNTAVLLSWVALVFITAREVGVVPKSNGPGAQSFLPSTAPPSTPQASPSAQQSSSNSPFLSQQQQQQQQQRRQQAAAKPEPNVVSMQGEDPLLSGQQAAHAALSALRDQDAAAGRSQGEASSSSNNSGSKIISGQQARPAAAEGNSQGEGGSSSSSSSGQQASFQPDTHAYAQLEDANRRLREANDKLMEANSKLQEANLRLEELNRRLVEERVSKPRSTYGVAEDLEEQQGQASKSLEEEAAGALDSRSFLEGMRGFALQALDMYTKEGYSLTRLIGWQVTVSKGMPPGSAQQIMQQYTRIVILTCEVLAAKGLMGPPGEMEGFDASVSSVEDDLEEEPGDARAPLSFLASFSSIANSMDLDEEETRSARPLALRLLVAFMGAVLGAEYSSAKFVEGVCLAYSEGWTASEILAELCDADFLQSGGLVTSDAAATGGQTTEVNKELFIIWLSTVYMGLARMGAVFPNPKQGWAYAGSDSMQAIGLDQFVENALAQCERDHRKALQARSSAAVSSEAGGSGQAPLGIEEADVDPFIARLRSNATVARLLDEERQAAALQFVMEGKLGNKELPDSLMRVEDKELPMNSAAYRLIKAQSDLVARTYALSMSMRQHS</sequence>
<proteinExistence type="predicted"/>
<accession>A0ABQ7GCI9</accession>
<feature type="region of interest" description="Disordered" evidence="1">
    <location>
        <begin position="87"/>
        <end position="221"/>
    </location>
</feature>
<reference evidence="2" key="1">
    <citation type="submission" date="2017-08" db="EMBL/GenBank/DDBJ databases">
        <authorList>
            <person name="Polle J.E."/>
            <person name="Barry K."/>
            <person name="Cushman J."/>
            <person name="Schmutz J."/>
            <person name="Tran D."/>
            <person name="Hathwaick L.T."/>
            <person name="Yim W.C."/>
            <person name="Jenkins J."/>
            <person name="Mckie-Krisberg Z.M."/>
            <person name="Prochnik S."/>
            <person name="Lindquist E."/>
            <person name="Dockter R.B."/>
            <person name="Adam C."/>
            <person name="Molina H."/>
            <person name="Bunkerborg J."/>
            <person name="Jin E."/>
            <person name="Buchheim M."/>
            <person name="Magnuson J."/>
        </authorList>
    </citation>
    <scope>NUCLEOTIDE SEQUENCE</scope>
    <source>
        <strain evidence="2">CCAP 19/18</strain>
    </source>
</reference>
<feature type="region of interest" description="Disordered" evidence="1">
    <location>
        <begin position="270"/>
        <end position="297"/>
    </location>
</feature>
<organism evidence="2 3">
    <name type="scientific">Dunaliella salina</name>
    <name type="common">Green alga</name>
    <name type="synonym">Protococcus salinus</name>
    <dbReference type="NCBI Taxonomy" id="3046"/>
    <lineage>
        <taxon>Eukaryota</taxon>
        <taxon>Viridiplantae</taxon>
        <taxon>Chlorophyta</taxon>
        <taxon>core chlorophytes</taxon>
        <taxon>Chlorophyceae</taxon>
        <taxon>CS clade</taxon>
        <taxon>Chlamydomonadales</taxon>
        <taxon>Dunaliellaceae</taxon>
        <taxon>Dunaliella</taxon>
    </lineage>
</organism>
<dbReference type="Proteomes" id="UP000815325">
    <property type="component" value="Unassembled WGS sequence"/>
</dbReference>
<gene>
    <name evidence="2" type="ORF">DUNSADRAFT_11823</name>
</gene>
<feature type="compositionally biased region" description="Low complexity" evidence="1">
    <location>
        <begin position="100"/>
        <end position="133"/>
    </location>
</feature>
<evidence type="ECO:0000313" key="3">
    <source>
        <dbReference type="Proteomes" id="UP000815325"/>
    </source>
</evidence>